<evidence type="ECO:0000256" key="1">
    <source>
        <dbReference type="SAM" id="MobiDB-lite"/>
    </source>
</evidence>
<evidence type="ECO:0000313" key="3">
    <source>
        <dbReference type="Proteomes" id="UP001160148"/>
    </source>
</evidence>
<evidence type="ECO:0000313" key="2">
    <source>
        <dbReference type="EMBL" id="CAI6355599.1"/>
    </source>
</evidence>
<proteinExistence type="predicted"/>
<dbReference type="EMBL" id="CARXXK010000002">
    <property type="protein sequence ID" value="CAI6355599.1"/>
    <property type="molecule type" value="Genomic_DNA"/>
</dbReference>
<dbReference type="Proteomes" id="UP001160148">
    <property type="component" value="Unassembled WGS sequence"/>
</dbReference>
<sequence length="101" mass="10822">MTKTDLGNLESNSTSDSGRGPALITAYNEVGGAQGTTMTEECIATTDISRPAAEPPETLIKVYQINAARSKIVMHQIDKLLEWKAADICQIQELATDGRGV</sequence>
<organism evidence="2 3">
    <name type="scientific">Macrosiphum euphorbiae</name>
    <name type="common">potato aphid</name>
    <dbReference type="NCBI Taxonomy" id="13131"/>
    <lineage>
        <taxon>Eukaryota</taxon>
        <taxon>Metazoa</taxon>
        <taxon>Ecdysozoa</taxon>
        <taxon>Arthropoda</taxon>
        <taxon>Hexapoda</taxon>
        <taxon>Insecta</taxon>
        <taxon>Pterygota</taxon>
        <taxon>Neoptera</taxon>
        <taxon>Paraneoptera</taxon>
        <taxon>Hemiptera</taxon>
        <taxon>Sternorrhyncha</taxon>
        <taxon>Aphidomorpha</taxon>
        <taxon>Aphidoidea</taxon>
        <taxon>Aphididae</taxon>
        <taxon>Macrosiphini</taxon>
        <taxon>Macrosiphum</taxon>
    </lineage>
</organism>
<feature type="compositionally biased region" description="Polar residues" evidence="1">
    <location>
        <begin position="1"/>
        <end position="17"/>
    </location>
</feature>
<accession>A0AAV0WIF7</accession>
<keyword evidence="3" id="KW-1185">Reference proteome</keyword>
<protein>
    <submittedName>
        <fullName evidence="2">Uncharacterized protein</fullName>
    </submittedName>
</protein>
<gene>
    <name evidence="2" type="ORF">MEUPH1_LOCUS11433</name>
</gene>
<name>A0AAV0WIF7_9HEMI</name>
<feature type="region of interest" description="Disordered" evidence="1">
    <location>
        <begin position="1"/>
        <end position="23"/>
    </location>
</feature>
<reference evidence="2 3" key="1">
    <citation type="submission" date="2023-01" db="EMBL/GenBank/DDBJ databases">
        <authorList>
            <person name="Whitehead M."/>
        </authorList>
    </citation>
    <scope>NUCLEOTIDE SEQUENCE [LARGE SCALE GENOMIC DNA]</scope>
</reference>
<dbReference type="AlphaFoldDB" id="A0AAV0WIF7"/>
<comment type="caution">
    <text evidence="2">The sequence shown here is derived from an EMBL/GenBank/DDBJ whole genome shotgun (WGS) entry which is preliminary data.</text>
</comment>